<keyword evidence="9" id="KW-1185">Reference proteome</keyword>
<keyword evidence="3" id="KW-0560">Oxidoreductase</keyword>
<keyword evidence="4" id="KW-0408">Iron</keyword>
<evidence type="ECO:0000256" key="4">
    <source>
        <dbReference type="ARBA" id="ARBA00023004"/>
    </source>
</evidence>
<dbReference type="Gene3D" id="2.102.10.10">
    <property type="entry name" value="Rieske [2Fe-2S] iron-sulphur domain"/>
    <property type="match status" value="1"/>
</dbReference>
<evidence type="ECO:0000259" key="7">
    <source>
        <dbReference type="PROSITE" id="PS51296"/>
    </source>
</evidence>
<evidence type="ECO:0000313" key="8">
    <source>
        <dbReference type="EMBL" id="WFP16156.1"/>
    </source>
</evidence>
<keyword evidence="5" id="KW-0411">Iron-sulfur</keyword>
<dbReference type="InterPro" id="IPR012748">
    <property type="entry name" value="Rieske-like_NirD"/>
</dbReference>
<dbReference type="Proteomes" id="UP001219037">
    <property type="component" value="Chromosome"/>
</dbReference>
<dbReference type="InterPro" id="IPR017881">
    <property type="entry name" value="NirD"/>
</dbReference>
<dbReference type="InterPro" id="IPR036922">
    <property type="entry name" value="Rieske_2Fe-2S_sf"/>
</dbReference>
<dbReference type="PROSITE" id="PS51296">
    <property type="entry name" value="RIESKE"/>
    <property type="match status" value="1"/>
</dbReference>
<evidence type="ECO:0000256" key="6">
    <source>
        <dbReference type="ARBA" id="ARBA00023063"/>
    </source>
</evidence>
<proteinExistence type="predicted"/>
<evidence type="ECO:0000313" key="9">
    <source>
        <dbReference type="Proteomes" id="UP001219037"/>
    </source>
</evidence>
<dbReference type="InterPro" id="IPR017941">
    <property type="entry name" value="Rieske_2Fe-2S"/>
</dbReference>
<evidence type="ECO:0000256" key="2">
    <source>
        <dbReference type="ARBA" id="ARBA00022723"/>
    </source>
</evidence>
<feature type="domain" description="Rieske" evidence="7">
    <location>
        <begin position="13"/>
        <end position="113"/>
    </location>
</feature>
<keyword evidence="1" id="KW-0001">2Fe-2S</keyword>
<organism evidence="8 9">
    <name type="scientific">Citricoccus muralis</name>
    <dbReference type="NCBI Taxonomy" id="169134"/>
    <lineage>
        <taxon>Bacteria</taxon>
        <taxon>Bacillati</taxon>
        <taxon>Actinomycetota</taxon>
        <taxon>Actinomycetes</taxon>
        <taxon>Micrococcales</taxon>
        <taxon>Micrococcaceae</taxon>
        <taxon>Citricoccus</taxon>
    </lineage>
</organism>
<gene>
    <name evidence="8" type="primary">nirD</name>
    <name evidence="8" type="ORF">P8192_12275</name>
</gene>
<evidence type="ECO:0000256" key="3">
    <source>
        <dbReference type="ARBA" id="ARBA00023002"/>
    </source>
</evidence>
<dbReference type="SUPFAM" id="SSF50022">
    <property type="entry name" value="ISP domain"/>
    <property type="match status" value="1"/>
</dbReference>
<protein>
    <submittedName>
        <fullName evidence="8">Nitrite reductase small subunit NirD</fullName>
    </submittedName>
</protein>
<keyword evidence="6" id="KW-0534">Nitrate assimilation</keyword>
<keyword evidence="2" id="KW-0479">Metal-binding</keyword>
<dbReference type="PROSITE" id="PS51300">
    <property type="entry name" value="NIRD"/>
    <property type="match status" value="1"/>
</dbReference>
<reference evidence="8 9" key="1">
    <citation type="submission" date="2023-04" db="EMBL/GenBank/DDBJ databases">
        <title>Funneling lignin-derived compounds into biodiesel using alkali-halophilic Citricoccus sp. P2.</title>
        <authorList>
            <person name="Luo C.-B."/>
        </authorList>
    </citation>
    <scope>NUCLEOTIDE SEQUENCE [LARGE SCALE GENOMIC DNA]</scope>
    <source>
        <strain evidence="8 9">P2</strain>
    </source>
</reference>
<dbReference type="PANTHER" id="PTHR40562">
    <property type="match status" value="1"/>
</dbReference>
<dbReference type="CDD" id="cd03529">
    <property type="entry name" value="Rieske_NirD"/>
    <property type="match status" value="1"/>
</dbReference>
<dbReference type="NCBIfam" id="TIGR02378">
    <property type="entry name" value="nirD_assim_sml"/>
    <property type="match status" value="1"/>
</dbReference>
<evidence type="ECO:0000256" key="5">
    <source>
        <dbReference type="ARBA" id="ARBA00023014"/>
    </source>
</evidence>
<dbReference type="EMBL" id="CP121252">
    <property type="protein sequence ID" value="WFP16156.1"/>
    <property type="molecule type" value="Genomic_DNA"/>
</dbReference>
<name>A0ABY8H560_9MICC</name>
<dbReference type="Pfam" id="PF13806">
    <property type="entry name" value="Rieske_2"/>
    <property type="match status" value="1"/>
</dbReference>
<accession>A0ABY8H560</accession>
<dbReference type="PANTHER" id="PTHR40562:SF1">
    <property type="entry name" value="NITRITE REDUCTASE (NADH) SMALL SUBUNIT"/>
    <property type="match status" value="1"/>
</dbReference>
<sequence>MSKEHATDTESWHRICAFEELEPMWGEAALVNGVQVALIRLTDNRLFAVDHWDPVAKANVMARGIVGSRGGTPTLASPIHKQVYSLEYGECLSEEGVALRSYEVRVENGQIEVKL</sequence>
<evidence type="ECO:0000256" key="1">
    <source>
        <dbReference type="ARBA" id="ARBA00022714"/>
    </source>
</evidence>